<protein>
    <submittedName>
        <fullName evidence="1">Uncharacterized protein</fullName>
    </submittedName>
</protein>
<accession>A0A0C2WIX4</accession>
<dbReference type="Proteomes" id="UP000054549">
    <property type="component" value="Unassembled WGS sequence"/>
</dbReference>
<organism evidence="1 2">
    <name type="scientific">Amanita muscaria (strain Koide BX008)</name>
    <dbReference type="NCBI Taxonomy" id="946122"/>
    <lineage>
        <taxon>Eukaryota</taxon>
        <taxon>Fungi</taxon>
        <taxon>Dikarya</taxon>
        <taxon>Basidiomycota</taxon>
        <taxon>Agaricomycotina</taxon>
        <taxon>Agaricomycetes</taxon>
        <taxon>Agaricomycetidae</taxon>
        <taxon>Agaricales</taxon>
        <taxon>Pluteineae</taxon>
        <taxon>Amanitaceae</taxon>
        <taxon>Amanita</taxon>
    </lineage>
</organism>
<sequence length="62" mass="6779">MIVCEDENCCCLVIQSEASAARPDWDPTYSSAVEILDGLCTRISSMGLNLALRHGPALRRII</sequence>
<dbReference type="AlphaFoldDB" id="A0A0C2WIX4"/>
<evidence type="ECO:0000313" key="1">
    <source>
        <dbReference type="EMBL" id="KIL56606.1"/>
    </source>
</evidence>
<dbReference type="InParanoid" id="A0A0C2WIX4"/>
<proteinExistence type="predicted"/>
<dbReference type="EMBL" id="KN818411">
    <property type="protein sequence ID" value="KIL56606.1"/>
    <property type="molecule type" value="Genomic_DNA"/>
</dbReference>
<name>A0A0C2WIX4_AMAMK</name>
<evidence type="ECO:0000313" key="2">
    <source>
        <dbReference type="Proteomes" id="UP000054549"/>
    </source>
</evidence>
<keyword evidence="2" id="KW-1185">Reference proteome</keyword>
<gene>
    <name evidence="1" type="ORF">M378DRAFT_16927</name>
</gene>
<dbReference type="HOGENOM" id="CLU_2903706_0_0_1"/>
<reference evidence="1 2" key="1">
    <citation type="submission" date="2014-04" db="EMBL/GenBank/DDBJ databases">
        <title>Evolutionary Origins and Diversification of the Mycorrhizal Mutualists.</title>
        <authorList>
            <consortium name="DOE Joint Genome Institute"/>
            <consortium name="Mycorrhizal Genomics Consortium"/>
            <person name="Kohler A."/>
            <person name="Kuo A."/>
            <person name="Nagy L.G."/>
            <person name="Floudas D."/>
            <person name="Copeland A."/>
            <person name="Barry K.W."/>
            <person name="Cichocki N."/>
            <person name="Veneault-Fourrey C."/>
            <person name="LaButti K."/>
            <person name="Lindquist E.A."/>
            <person name="Lipzen A."/>
            <person name="Lundell T."/>
            <person name="Morin E."/>
            <person name="Murat C."/>
            <person name="Riley R."/>
            <person name="Ohm R."/>
            <person name="Sun H."/>
            <person name="Tunlid A."/>
            <person name="Henrissat B."/>
            <person name="Grigoriev I.V."/>
            <person name="Hibbett D.S."/>
            <person name="Martin F."/>
        </authorList>
    </citation>
    <scope>NUCLEOTIDE SEQUENCE [LARGE SCALE GENOMIC DNA]</scope>
    <source>
        <strain evidence="1 2">Koide BX008</strain>
    </source>
</reference>